<dbReference type="EMBL" id="JAEPIV010000050">
    <property type="protein sequence ID" value="MBK4723326.1"/>
    <property type="molecule type" value="Genomic_DNA"/>
</dbReference>
<feature type="transmembrane region" description="Helical" evidence="1">
    <location>
        <begin position="117"/>
        <end position="139"/>
    </location>
</feature>
<reference evidence="2 3" key="1">
    <citation type="submission" date="2021-01" db="EMBL/GenBank/DDBJ databases">
        <title>Azospirillum sp. YIM DDC1 draft genome.</title>
        <authorList>
            <person name="Wang Y.-X."/>
        </authorList>
    </citation>
    <scope>NUCLEOTIDE SEQUENCE [LARGE SCALE GENOMIC DNA]</scope>
    <source>
        <strain evidence="2 3">YIM DDC1</strain>
    </source>
</reference>
<keyword evidence="3" id="KW-1185">Reference proteome</keyword>
<comment type="caution">
    <text evidence="2">The sequence shown here is derived from an EMBL/GenBank/DDBJ whole genome shotgun (WGS) entry which is preliminary data.</text>
</comment>
<organism evidence="2 3">
    <name type="scientific">Azospirillum aestuarii</name>
    <dbReference type="NCBI Taxonomy" id="2802052"/>
    <lineage>
        <taxon>Bacteria</taxon>
        <taxon>Pseudomonadati</taxon>
        <taxon>Pseudomonadota</taxon>
        <taxon>Alphaproteobacteria</taxon>
        <taxon>Rhodospirillales</taxon>
        <taxon>Azospirillaceae</taxon>
        <taxon>Azospirillum</taxon>
    </lineage>
</organism>
<accession>A0ABS1I8N3</accession>
<evidence type="ECO:0000256" key="1">
    <source>
        <dbReference type="SAM" id="Phobius"/>
    </source>
</evidence>
<name>A0ABS1I8N3_9PROT</name>
<keyword evidence="1" id="KW-0472">Membrane</keyword>
<keyword evidence="1" id="KW-0812">Transmembrane</keyword>
<dbReference type="RefSeq" id="WP_200487699.1">
    <property type="nucleotide sequence ID" value="NZ_JAEPIV010000050.1"/>
</dbReference>
<feature type="transmembrane region" description="Helical" evidence="1">
    <location>
        <begin position="276"/>
        <end position="297"/>
    </location>
</feature>
<evidence type="ECO:0000313" key="2">
    <source>
        <dbReference type="EMBL" id="MBK4723326.1"/>
    </source>
</evidence>
<gene>
    <name evidence="2" type="ORF">JJL56_31230</name>
</gene>
<feature type="transmembrane region" description="Helical" evidence="1">
    <location>
        <begin position="35"/>
        <end position="62"/>
    </location>
</feature>
<keyword evidence="1" id="KW-1133">Transmembrane helix</keyword>
<feature type="transmembrane region" description="Helical" evidence="1">
    <location>
        <begin position="82"/>
        <end position="105"/>
    </location>
</feature>
<evidence type="ECO:0000313" key="3">
    <source>
        <dbReference type="Proteomes" id="UP000654452"/>
    </source>
</evidence>
<proteinExistence type="predicted"/>
<dbReference type="Proteomes" id="UP000654452">
    <property type="component" value="Unassembled WGS sequence"/>
</dbReference>
<evidence type="ECO:0008006" key="4">
    <source>
        <dbReference type="Google" id="ProtNLM"/>
    </source>
</evidence>
<sequence>MSTDTYAAPPLRGSGVLETTTTTEGHSHIHRRISWAAIFGGVILALAIQLVLSLLGAGIGLGTVETNAGSTPSASSLGIGAGIWWVISSCLAIAAGGYVAAWLAGVDIRFDGMLHGLVTWGITTLVTFWLLTSAIGGIIGGGFSALGSVTSAAGSGLGDAAKPLAQAAGVSPDMVRQQAEAYLQPANPDPATMSPQDAQKVIATELVTYAGGGGEAAAAKERIITIMAAQMKVSHDEAAQRFEDGQAKLQQARDKAVQTAKDTADASASAASRTSFAGFAVLLLGAVAAAVGGSLAVQRRLRVTQRVVR</sequence>
<protein>
    <recommendedName>
        <fullName evidence="4">PhnA-like protein</fullName>
    </recommendedName>
</protein>